<evidence type="ECO:0000313" key="3">
    <source>
        <dbReference type="Proteomes" id="UP000734854"/>
    </source>
</evidence>
<dbReference type="GO" id="GO:0098554">
    <property type="term" value="C:cytoplasmic side of endoplasmic reticulum membrane"/>
    <property type="evidence" value="ECO:0007669"/>
    <property type="project" value="TreeGrafter"/>
</dbReference>
<keyword evidence="3" id="KW-1185">Reference proteome</keyword>
<dbReference type="GO" id="GO:0005765">
    <property type="term" value="C:lysosomal membrane"/>
    <property type="evidence" value="ECO:0007669"/>
    <property type="project" value="TreeGrafter"/>
</dbReference>
<dbReference type="PANTHER" id="PTHR12174">
    <property type="entry name" value="SIGNAL PEPTIDE PEPTIDASE"/>
    <property type="match status" value="1"/>
</dbReference>
<dbReference type="GO" id="GO:0030660">
    <property type="term" value="C:Golgi-associated vesicle membrane"/>
    <property type="evidence" value="ECO:0007669"/>
    <property type="project" value="TreeGrafter"/>
</dbReference>
<dbReference type="AlphaFoldDB" id="A0A8J5HRK6"/>
<protein>
    <submittedName>
        <fullName evidence="2">Uncharacterized protein</fullName>
    </submittedName>
</protein>
<gene>
    <name evidence="2" type="ORF">ZIOFF_005986</name>
</gene>
<dbReference type="GO" id="GO:0098553">
    <property type="term" value="C:lumenal side of endoplasmic reticulum membrane"/>
    <property type="evidence" value="ECO:0007669"/>
    <property type="project" value="TreeGrafter"/>
</dbReference>
<dbReference type="GO" id="GO:0042500">
    <property type="term" value="F:aspartic endopeptidase activity, intramembrane cleaving"/>
    <property type="evidence" value="ECO:0007669"/>
    <property type="project" value="InterPro"/>
</dbReference>
<dbReference type="InterPro" id="IPR007369">
    <property type="entry name" value="Peptidase_A22B_SPP"/>
</dbReference>
<accession>A0A8J5HRK6</accession>
<feature type="transmembrane region" description="Helical" evidence="1">
    <location>
        <begin position="30"/>
        <end position="51"/>
    </location>
</feature>
<dbReference type="GO" id="GO:0033619">
    <property type="term" value="P:membrane protein proteolysis"/>
    <property type="evidence" value="ECO:0007669"/>
    <property type="project" value="TreeGrafter"/>
</dbReference>
<dbReference type="Pfam" id="PF04258">
    <property type="entry name" value="Peptidase_A22B"/>
    <property type="match status" value="1"/>
</dbReference>
<keyword evidence="1" id="KW-1133">Transmembrane helix</keyword>
<reference evidence="2 3" key="1">
    <citation type="submission" date="2020-08" db="EMBL/GenBank/DDBJ databases">
        <title>Plant Genome Project.</title>
        <authorList>
            <person name="Zhang R.-G."/>
        </authorList>
    </citation>
    <scope>NUCLEOTIDE SEQUENCE [LARGE SCALE GENOMIC DNA]</scope>
    <source>
        <tissue evidence="2">Rhizome</tissue>
    </source>
</reference>
<sequence>MVAKGSKAGGESIPMLLRIPRFFDPWGGGYQMIGFGDMILPGLLISFSRRFDRLTEKTKGTGYFLWLVIGYTIGLSLTYLVLYLMNGHGQPALLYLVPCTLGLTVILGGIRGELNELWNFKEGEYSKSDSAGHAQPLPV</sequence>
<comment type="caution">
    <text evidence="2">The sequence shown here is derived from an EMBL/GenBank/DDBJ whole genome shotgun (WGS) entry which is preliminary data.</text>
</comment>
<dbReference type="EMBL" id="JACMSC010000002">
    <property type="protein sequence ID" value="KAG6532148.1"/>
    <property type="molecule type" value="Genomic_DNA"/>
</dbReference>
<dbReference type="Proteomes" id="UP000734854">
    <property type="component" value="Unassembled WGS sequence"/>
</dbReference>
<organism evidence="2 3">
    <name type="scientific">Zingiber officinale</name>
    <name type="common">Ginger</name>
    <name type="synonym">Amomum zingiber</name>
    <dbReference type="NCBI Taxonomy" id="94328"/>
    <lineage>
        <taxon>Eukaryota</taxon>
        <taxon>Viridiplantae</taxon>
        <taxon>Streptophyta</taxon>
        <taxon>Embryophyta</taxon>
        <taxon>Tracheophyta</taxon>
        <taxon>Spermatophyta</taxon>
        <taxon>Magnoliopsida</taxon>
        <taxon>Liliopsida</taxon>
        <taxon>Zingiberales</taxon>
        <taxon>Zingiberaceae</taxon>
        <taxon>Zingiber</taxon>
    </lineage>
</organism>
<feature type="transmembrane region" description="Helical" evidence="1">
    <location>
        <begin position="63"/>
        <end position="86"/>
    </location>
</feature>
<keyword evidence="1" id="KW-0812">Transmembrane</keyword>
<evidence type="ECO:0000256" key="1">
    <source>
        <dbReference type="SAM" id="Phobius"/>
    </source>
</evidence>
<name>A0A8J5HRK6_ZINOF</name>
<feature type="transmembrane region" description="Helical" evidence="1">
    <location>
        <begin position="92"/>
        <end position="110"/>
    </location>
</feature>
<keyword evidence="1" id="KW-0472">Membrane</keyword>
<evidence type="ECO:0000313" key="2">
    <source>
        <dbReference type="EMBL" id="KAG6532148.1"/>
    </source>
</evidence>
<proteinExistence type="predicted"/>
<dbReference type="PANTHER" id="PTHR12174:SF90">
    <property type="entry name" value="SIGNAL PEPTIDE PEPTIDASE-LIKE 3"/>
    <property type="match status" value="1"/>
</dbReference>